<name>A0ABR4G2K6_9EURO</name>
<dbReference type="SUPFAM" id="SSF47384">
    <property type="entry name" value="Homodimeric domain of signal transducing histidine kinase"/>
    <property type="match status" value="1"/>
</dbReference>
<organism evidence="5 6">
    <name type="scientific">Aspergillus keveii</name>
    <dbReference type="NCBI Taxonomy" id="714993"/>
    <lineage>
        <taxon>Eukaryota</taxon>
        <taxon>Fungi</taxon>
        <taxon>Dikarya</taxon>
        <taxon>Ascomycota</taxon>
        <taxon>Pezizomycotina</taxon>
        <taxon>Eurotiomycetes</taxon>
        <taxon>Eurotiomycetidae</taxon>
        <taxon>Eurotiales</taxon>
        <taxon>Aspergillaceae</taxon>
        <taxon>Aspergillus</taxon>
        <taxon>Aspergillus subgen. Nidulantes</taxon>
    </lineage>
</organism>
<feature type="modified residue" description="4-aspartylphosphate" evidence="2">
    <location>
        <position position="648"/>
    </location>
</feature>
<dbReference type="InterPro" id="IPR001789">
    <property type="entry name" value="Sig_transdc_resp-reg_receiver"/>
</dbReference>
<comment type="caution">
    <text evidence="5">The sequence shown here is derived from an EMBL/GenBank/DDBJ whole genome shotgun (WGS) entry which is preliminary data.</text>
</comment>
<dbReference type="CDD" id="cd17546">
    <property type="entry name" value="REC_hyHK_CKI1_RcsC-like"/>
    <property type="match status" value="1"/>
</dbReference>
<dbReference type="Gene3D" id="1.10.287.130">
    <property type="match status" value="1"/>
</dbReference>
<evidence type="ECO:0000313" key="5">
    <source>
        <dbReference type="EMBL" id="KAL2789388.1"/>
    </source>
</evidence>
<dbReference type="EMBL" id="JBFTWV010000065">
    <property type="protein sequence ID" value="KAL2789388.1"/>
    <property type="molecule type" value="Genomic_DNA"/>
</dbReference>
<dbReference type="Pfam" id="PF00512">
    <property type="entry name" value="HisKA"/>
    <property type="match status" value="1"/>
</dbReference>
<keyword evidence="6" id="KW-1185">Reference proteome</keyword>
<evidence type="ECO:0000256" key="1">
    <source>
        <dbReference type="ARBA" id="ARBA00022553"/>
    </source>
</evidence>
<gene>
    <name evidence="5" type="ORF">BJX66DRAFT_339378</name>
</gene>
<dbReference type="InterPro" id="IPR050956">
    <property type="entry name" value="2C_system_His_kinase"/>
</dbReference>
<dbReference type="SUPFAM" id="SSF55781">
    <property type="entry name" value="GAF domain-like"/>
    <property type="match status" value="1"/>
</dbReference>
<feature type="domain" description="Response regulatory" evidence="4">
    <location>
        <begin position="597"/>
        <end position="715"/>
    </location>
</feature>
<dbReference type="SMART" id="SM00448">
    <property type="entry name" value="REC"/>
    <property type="match status" value="1"/>
</dbReference>
<dbReference type="Proteomes" id="UP001610563">
    <property type="component" value="Unassembled WGS sequence"/>
</dbReference>
<dbReference type="Gene3D" id="3.40.50.2300">
    <property type="match status" value="1"/>
</dbReference>
<sequence length="715" mass="77586">MAADFTRLHNQRHPQPNKHDSEHSSDPPFATTHGFTQWQRDIGGIDPILTALNQLGALKTGCTRAFTAIFEGDTPRIMAEATAQSSALGQERQDEAESFINSGTLGLRSHSGSGSGDSVFDGHRVILDTRLEPPGIQEHQLLQHSLARFYAEIPLRDPSGNLVGTYGVLDHNDHPSFGSDDLATLYSVAGSIATHLDNAAARQKNAHTRRRLNALFEIAEGSNTPESRKRSSTSGCDSLCSSVPSLANLFGTGSDSLLSTIPEAHPVHPHIASVYAKASSVLQAGMQADGVMFMNAPRINCINSSRSSRTGSSDSGVSVGPADTIRRSSQGVCDSMASAFSKRYTANGYTKPSGTIDEELLHKLLKGFPQGKIFNLIQGVKAAEPIPDADTMTSGLLDIFPDISSLIFLPIWKCDKPKCLAAMIVWTCEPFRTFKDDDLYYLKAAGNLIVLEITQADHSALEKSDFDPLASMSHELRSPLHGVLANAELLQSTNLDPAQRDMVTTVETCGEMLLESLNDFIGPGKLAQPSKSPTRSQPIRIPDPIISPMSVMPSWDGTLSKISNATDGRAPQSVVRSTVCDDEALSPKGQRSSGALHVLVVDDNNINLKVLSTFLQKTGCTFETASDGLSALQIYQETTRNFDYVLMDISMPVMDGITASKKIREFEEKNKLRRSTIMAVTSITCREKQEQAFAAGINDYLVKPLSLRDLRVILR</sequence>
<accession>A0ABR4G2K6</accession>
<dbReference type="SUPFAM" id="SSF52172">
    <property type="entry name" value="CheY-like"/>
    <property type="match status" value="1"/>
</dbReference>
<feature type="region of interest" description="Disordered" evidence="3">
    <location>
        <begin position="524"/>
        <end position="543"/>
    </location>
</feature>
<evidence type="ECO:0000256" key="2">
    <source>
        <dbReference type="PROSITE-ProRule" id="PRU00169"/>
    </source>
</evidence>
<protein>
    <recommendedName>
        <fullName evidence="4">Response regulatory domain-containing protein</fullName>
    </recommendedName>
</protein>
<keyword evidence="1 2" id="KW-0597">Phosphoprotein</keyword>
<evidence type="ECO:0000256" key="3">
    <source>
        <dbReference type="SAM" id="MobiDB-lite"/>
    </source>
</evidence>
<dbReference type="PANTHER" id="PTHR43719:SF11">
    <property type="entry name" value="HISTIDINE KINASE_RESPONSE REGULATOR, PUTATIVE-RELATED"/>
    <property type="match status" value="1"/>
</dbReference>
<evidence type="ECO:0000313" key="6">
    <source>
        <dbReference type="Proteomes" id="UP001610563"/>
    </source>
</evidence>
<dbReference type="Gene3D" id="3.30.450.40">
    <property type="match status" value="1"/>
</dbReference>
<dbReference type="InterPro" id="IPR003661">
    <property type="entry name" value="HisK_dim/P_dom"/>
</dbReference>
<dbReference type="Pfam" id="PF00072">
    <property type="entry name" value="Response_reg"/>
    <property type="match status" value="1"/>
</dbReference>
<evidence type="ECO:0000259" key="4">
    <source>
        <dbReference type="PROSITE" id="PS50110"/>
    </source>
</evidence>
<dbReference type="InterPro" id="IPR029016">
    <property type="entry name" value="GAF-like_dom_sf"/>
</dbReference>
<dbReference type="PANTHER" id="PTHR43719">
    <property type="entry name" value="TWO-COMPONENT HISTIDINE KINASE"/>
    <property type="match status" value="1"/>
</dbReference>
<dbReference type="InterPro" id="IPR036097">
    <property type="entry name" value="HisK_dim/P_sf"/>
</dbReference>
<dbReference type="PROSITE" id="PS50110">
    <property type="entry name" value="RESPONSE_REGULATORY"/>
    <property type="match status" value="1"/>
</dbReference>
<dbReference type="SMART" id="SM00388">
    <property type="entry name" value="HisKA"/>
    <property type="match status" value="1"/>
</dbReference>
<feature type="region of interest" description="Disordered" evidence="3">
    <location>
        <begin position="1"/>
        <end position="34"/>
    </location>
</feature>
<dbReference type="CDD" id="cd00082">
    <property type="entry name" value="HisKA"/>
    <property type="match status" value="1"/>
</dbReference>
<proteinExistence type="predicted"/>
<reference evidence="5 6" key="1">
    <citation type="submission" date="2024-07" db="EMBL/GenBank/DDBJ databases">
        <title>Section-level genome sequencing and comparative genomics of Aspergillus sections Usti and Cavernicolus.</title>
        <authorList>
            <consortium name="Lawrence Berkeley National Laboratory"/>
            <person name="Nybo J.L."/>
            <person name="Vesth T.C."/>
            <person name="Theobald S."/>
            <person name="Frisvad J.C."/>
            <person name="Larsen T.O."/>
            <person name="Kjaerboelling I."/>
            <person name="Rothschild-Mancinelli K."/>
            <person name="Lyhne E.K."/>
            <person name="Kogle M.E."/>
            <person name="Barry K."/>
            <person name="Clum A."/>
            <person name="Na H."/>
            <person name="Ledsgaard L."/>
            <person name="Lin J."/>
            <person name="Lipzen A."/>
            <person name="Kuo A."/>
            <person name="Riley R."/>
            <person name="Mondo S."/>
            <person name="Labutti K."/>
            <person name="Haridas S."/>
            <person name="Pangalinan J."/>
            <person name="Salamov A.A."/>
            <person name="Simmons B.A."/>
            <person name="Magnuson J.K."/>
            <person name="Chen J."/>
            <person name="Drula E."/>
            <person name="Henrissat B."/>
            <person name="Wiebenga A."/>
            <person name="Lubbers R.J."/>
            <person name="Gomes A.C."/>
            <person name="Makela M.R."/>
            <person name="Stajich J."/>
            <person name="Grigoriev I.V."/>
            <person name="Mortensen U.H."/>
            <person name="De Vries R.P."/>
            <person name="Baker S.E."/>
            <person name="Andersen M.R."/>
        </authorList>
    </citation>
    <scope>NUCLEOTIDE SEQUENCE [LARGE SCALE GENOMIC DNA]</scope>
    <source>
        <strain evidence="5 6">CBS 209.92</strain>
    </source>
</reference>
<dbReference type="InterPro" id="IPR011006">
    <property type="entry name" value="CheY-like_superfamily"/>
</dbReference>